<name>A0AC35TXY1_9BILA</name>
<sequence length="344" mass="38167">MKPLTGVRVVELPGLAPVPFCGQILSDFGADVTVVKKKGQNRFAPASTFQASKNTIELDFKKQLSQLQTLCLNADVILDPFRPNVLESIGLDPIFLMNKNPKLIFARITGYGQNGPWSQVPGHDINYVAMSGMLPTVNGQDRNPPYPPANLLADFAGGALSGAFAITAALFQREKTGKGCIIDVSMTDGVSYLGSFISHTFQNEEYWTADHAMFSGKFPLYRCYACKDGLFVAIGALEPKFNECLFKTLNLENLSMSDAMQRPKEIGQQLENVFATKTRDEWVSIFENKEACLSPVLNLSEVKDHPMHLERQSFFKDTNGVNRALPAPRIYSKEQFEQLPKSKL</sequence>
<evidence type="ECO:0000313" key="1">
    <source>
        <dbReference type="Proteomes" id="UP000095286"/>
    </source>
</evidence>
<dbReference type="Proteomes" id="UP000095286">
    <property type="component" value="Unplaced"/>
</dbReference>
<organism evidence="1 2">
    <name type="scientific">Rhabditophanes sp. KR3021</name>
    <dbReference type="NCBI Taxonomy" id="114890"/>
    <lineage>
        <taxon>Eukaryota</taxon>
        <taxon>Metazoa</taxon>
        <taxon>Ecdysozoa</taxon>
        <taxon>Nematoda</taxon>
        <taxon>Chromadorea</taxon>
        <taxon>Rhabditida</taxon>
        <taxon>Tylenchina</taxon>
        <taxon>Panagrolaimomorpha</taxon>
        <taxon>Strongyloidoidea</taxon>
        <taxon>Alloionematidae</taxon>
        <taxon>Rhabditophanes</taxon>
    </lineage>
</organism>
<reference evidence="2" key="1">
    <citation type="submission" date="2016-11" db="UniProtKB">
        <authorList>
            <consortium name="WormBaseParasite"/>
        </authorList>
    </citation>
    <scope>IDENTIFICATION</scope>
    <source>
        <strain evidence="2">KR3021</strain>
    </source>
</reference>
<evidence type="ECO:0000313" key="2">
    <source>
        <dbReference type="WBParaSite" id="RSKR_0000513500.1"/>
    </source>
</evidence>
<dbReference type="WBParaSite" id="RSKR_0000513500.1">
    <property type="protein sequence ID" value="RSKR_0000513500.1"/>
    <property type="gene ID" value="RSKR_0000513500"/>
</dbReference>
<protein>
    <submittedName>
        <fullName evidence="2">Alpha-methylacyl-CoA racemase</fullName>
    </submittedName>
</protein>
<proteinExistence type="predicted"/>
<accession>A0AC35TXY1</accession>